<sequence>MSMLDALLAVAAFAFAVTAIASRRLARRIAPFALPALLAGGVAQWLREGFYWQFAPTYLLVGAAAGLVARQSFRRTDRPRTRGALVARVAVGLLVVPAMAAWALLPVPDLPRPNGPYAVGTEIFRWVDPDRPEPSSDTPADRRNVVVQAWYPADPDAPGRPSAYLDGHGRLPDRISVLPSALLRGYDRIETHGRLEVPVSPARDRWPAVLFSPGYGAPRAFYTGLLADLASRGFVVLAVDHPYESAVTELADGTLATPRERFLDHDPDQTRYMTGQLDVRTADLRFVVDQLSKPERLGRRLGAHLDTEHIAAIGHSFGGAAAAAAVAHDPRIKAGSNIDGTLYGTLPEQALAKPFLLLESDHEETGHSVEYLVGNRRLLERLRAGGYRYEIGQANHYSFTDVPRFLADPARFLMAQLMGGSRGPRETQRATNDILTAFLQAPLGLGQGDVGAAAAHYRNMHGGPVP</sequence>
<keyword evidence="3" id="KW-0443">Lipid metabolism</keyword>
<keyword evidence="4" id="KW-1133">Transmembrane helix</keyword>
<proteinExistence type="predicted"/>
<dbReference type="Proteomes" id="UP000031364">
    <property type="component" value="Unassembled WGS sequence"/>
</dbReference>
<dbReference type="Pfam" id="PF03403">
    <property type="entry name" value="PAF-AH_p_II"/>
    <property type="match status" value="2"/>
</dbReference>
<comment type="caution">
    <text evidence="5">The sequence shown here is derived from an EMBL/GenBank/DDBJ whole genome shotgun (WGS) entry which is preliminary data.</text>
</comment>
<feature type="transmembrane region" description="Helical" evidence="4">
    <location>
        <begin position="85"/>
        <end position="105"/>
    </location>
</feature>
<keyword evidence="2" id="KW-0442">Lipid degradation</keyword>
<protein>
    <recommendedName>
        <fullName evidence="7">Platelet-activating factor acetylhydrolase</fullName>
    </recommendedName>
</protein>
<keyword evidence="4" id="KW-0472">Membrane</keyword>
<dbReference type="SUPFAM" id="SSF53474">
    <property type="entry name" value="alpha/beta-Hydrolases"/>
    <property type="match status" value="1"/>
</dbReference>
<organism evidence="5 6">
    <name type="scientific">Nocardia vulneris</name>
    <dbReference type="NCBI Taxonomy" id="1141657"/>
    <lineage>
        <taxon>Bacteria</taxon>
        <taxon>Bacillati</taxon>
        <taxon>Actinomycetota</taxon>
        <taxon>Actinomycetes</taxon>
        <taxon>Mycobacteriales</taxon>
        <taxon>Nocardiaceae</taxon>
        <taxon>Nocardia</taxon>
    </lineage>
</organism>
<dbReference type="EMBL" id="JNFP01000003">
    <property type="protein sequence ID" value="KIA66161.1"/>
    <property type="molecule type" value="Genomic_DNA"/>
</dbReference>
<evidence type="ECO:0000313" key="5">
    <source>
        <dbReference type="EMBL" id="KIA66161.1"/>
    </source>
</evidence>
<dbReference type="PANTHER" id="PTHR10272:SF0">
    <property type="entry name" value="PLATELET-ACTIVATING FACTOR ACETYLHYDROLASE"/>
    <property type="match status" value="1"/>
</dbReference>
<accession>A0ABR4ZL98</accession>
<keyword evidence="1" id="KW-0378">Hydrolase</keyword>
<keyword evidence="4" id="KW-0812">Transmembrane</keyword>
<evidence type="ECO:0000256" key="1">
    <source>
        <dbReference type="ARBA" id="ARBA00022801"/>
    </source>
</evidence>
<dbReference type="Gene3D" id="3.40.50.1820">
    <property type="entry name" value="alpha/beta hydrolase"/>
    <property type="match status" value="1"/>
</dbReference>
<gene>
    <name evidence="5" type="ORF">FG87_03130</name>
</gene>
<evidence type="ECO:0000256" key="2">
    <source>
        <dbReference type="ARBA" id="ARBA00022963"/>
    </source>
</evidence>
<name>A0ABR4ZL98_9NOCA</name>
<dbReference type="InterPro" id="IPR029058">
    <property type="entry name" value="AB_hydrolase_fold"/>
</dbReference>
<evidence type="ECO:0000313" key="6">
    <source>
        <dbReference type="Proteomes" id="UP000031364"/>
    </source>
</evidence>
<keyword evidence="6" id="KW-1185">Reference proteome</keyword>
<evidence type="ECO:0000256" key="4">
    <source>
        <dbReference type="SAM" id="Phobius"/>
    </source>
</evidence>
<feature type="transmembrane region" description="Helical" evidence="4">
    <location>
        <begin position="50"/>
        <end position="73"/>
    </location>
</feature>
<reference evidence="5 6" key="1">
    <citation type="journal article" date="2014" name="Int. J. Syst. Evol. Microbiol.">
        <title>Nocardia vulneris sp. nov., isolated from wounds of human patients in North America.</title>
        <authorList>
            <person name="Lasker B.A."/>
            <person name="Bell M."/>
            <person name="Klenk H.P."/>
            <person name="Sproer C."/>
            <person name="Schumann C."/>
            <person name="Schumann P."/>
            <person name="Brown J.M."/>
        </authorList>
    </citation>
    <scope>NUCLEOTIDE SEQUENCE [LARGE SCALE GENOMIC DNA]</scope>
    <source>
        <strain evidence="5 6">W9851</strain>
    </source>
</reference>
<evidence type="ECO:0008006" key="7">
    <source>
        <dbReference type="Google" id="ProtNLM"/>
    </source>
</evidence>
<dbReference type="PANTHER" id="PTHR10272">
    <property type="entry name" value="PLATELET-ACTIVATING FACTOR ACETYLHYDROLASE"/>
    <property type="match status" value="1"/>
</dbReference>
<evidence type="ECO:0000256" key="3">
    <source>
        <dbReference type="ARBA" id="ARBA00023098"/>
    </source>
</evidence>
<dbReference type="RefSeq" id="WP_043664463.1">
    <property type="nucleotide sequence ID" value="NZ_BDCI01000023.1"/>
</dbReference>